<reference evidence="2" key="1">
    <citation type="journal article" date="2019" name="Int. J. Syst. Evol. Microbiol.">
        <title>The Global Catalogue of Microorganisms (GCM) 10K type strain sequencing project: providing services to taxonomists for standard genome sequencing and annotation.</title>
        <authorList>
            <consortium name="The Broad Institute Genomics Platform"/>
            <consortium name="The Broad Institute Genome Sequencing Center for Infectious Disease"/>
            <person name="Wu L."/>
            <person name="Ma J."/>
        </authorList>
    </citation>
    <scope>NUCLEOTIDE SEQUENCE [LARGE SCALE GENOMIC DNA]</scope>
    <source>
        <strain evidence="2">KCTC 23984</strain>
    </source>
</reference>
<name>A0ABW6BWD2_9BACT</name>
<dbReference type="EMBL" id="JBHUOX010000012">
    <property type="protein sequence ID" value="MFD3001861.1"/>
    <property type="molecule type" value="Genomic_DNA"/>
</dbReference>
<comment type="caution">
    <text evidence="1">The sequence shown here is derived from an EMBL/GenBank/DDBJ whole genome shotgun (WGS) entry which is preliminary data.</text>
</comment>
<accession>A0ABW6BWD2</accession>
<sequence>MEVHRKGLFTIWYYIQQVPEPVKYLAAAGSAARGLAERPEDRDAGA</sequence>
<dbReference type="Proteomes" id="UP001597641">
    <property type="component" value="Unassembled WGS sequence"/>
</dbReference>
<keyword evidence="2" id="KW-1185">Reference proteome</keyword>
<gene>
    <name evidence="1" type="ORF">ACFS7Z_15915</name>
</gene>
<organism evidence="1 2">
    <name type="scientific">Pontibacter toksunensis</name>
    <dbReference type="NCBI Taxonomy" id="1332631"/>
    <lineage>
        <taxon>Bacteria</taxon>
        <taxon>Pseudomonadati</taxon>
        <taxon>Bacteroidota</taxon>
        <taxon>Cytophagia</taxon>
        <taxon>Cytophagales</taxon>
        <taxon>Hymenobacteraceae</taxon>
        <taxon>Pontibacter</taxon>
    </lineage>
</organism>
<proteinExistence type="predicted"/>
<evidence type="ECO:0000313" key="1">
    <source>
        <dbReference type="EMBL" id="MFD3001861.1"/>
    </source>
</evidence>
<protein>
    <submittedName>
        <fullName evidence="1">Uncharacterized protein</fullName>
    </submittedName>
</protein>
<evidence type="ECO:0000313" key="2">
    <source>
        <dbReference type="Proteomes" id="UP001597641"/>
    </source>
</evidence>
<dbReference type="RefSeq" id="WP_377486527.1">
    <property type="nucleotide sequence ID" value="NZ_JBHUOX010000012.1"/>
</dbReference>